<evidence type="ECO:0000313" key="1">
    <source>
        <dbReference type="EMBL" id="SVC44910.1"/>
    </source>
</evidence>
<gene>
    <name evidence="1" type="ORF">METZ01_LOCUS297764</name>
</gene>
<proteinExistence type="predicted"/>
<accession>A0A382M8B1</accession>
<dbReference type="EMBL" id="UINC01091835">
    <property type="protein sequence ID" value="SVC44910.1"/>
    <property type="molecule type" value="Genomic_DNA"/>
</dbReference>
<sequence>DHYWFAQSDLMLILNGNATVLERALILQVFKENNLLQKLAILQENQLLLMLYLKKDSHFMYGIVVF</sequence>
<dbReference type="AlphaFoldDB" id="A0A382M8B1"/>
<reference evidence="1" key="1">
    <citation type="submission" date="2018-05" db="EMBL/GenBank/DDBJ databases">
        <authorList>
            <person name="Lanie J.A."/>
            <person name="Ng W.-L."/>
            <person name="Kazmierczak K.M."/>
            <person name="Andrzejewski T.M."/>
            <person name="Davidsen T.M."/>
            <person name="Wayne K.J."/>
            <person name="Tettelin H."/>
            <person name="Glass J.I."/>
            <person name="Rusch D."/>
            <person name="Podicherti R."/>
            <person name="Tsui H.-C.T."/>
            <person name="Winkler M.E."/>
        </authorList>
    </citation>
    <scope>NUCLEOTIDE SEQUENCE</scope>
</reference>
<protein>
    <submittedName>
        <fullName evidence="1">Uncharacterized protein</fullName>
    </submittedName>
</protein>
<feature type="non-terminal residue" evidence="1">
    <location>
        <position position="1"/>
    </location>
</feature>
<organism evidence="1">
    <name type="scientific">marine metagenome</name>
    <dbReference type="NCBI Taxonomy" id="408172"/>
    <lineage>
        <taxon>unclassified sequences</taxon>
        <taxon>metagenomes</taxon>
        <taxon>ecological metagenomes</taxon>
    </lineage>
</organism>
<name>A0A382M8B1_9ZZZZ</name>